<dbReference type="PANTHER" id="PTHR31061:SF24">
    <property type="entry name" value="LD22376P"/>
    <property type="match status" value="1"/>
</dbReference>
<gene>
    <name evidence="3" type="ordered locus">MODMU_5285</name>
</gene>
<organism evidence="3 4">
    <name type="scientific">Modestobacter italicus (strain DSM 44449 / CECT 9708 / BC 501)</name>
    <dbReference type="NCBI Taxonomy" id="2732864"/>
    <lineage>
        <taxon>Bacteria</taxon>
        <taxon>Bacillati</taxon>
        <taxon>Actinomycetota</taxon>
        <taxon>Actinomycetes</taxon>
        <taxon>Geodermatophilales</taxon>
        <taxon>Geodermatophilaceae</taxon>
        <taxon>Modestobacter</taxon>
    </lineage>
</organism>
<evidence type="ECO:0000256" key="1">
    <source>
        <dbReference type="SAM" id="Phobius"/>
    </source>
</evidence>
<reference evidence="3 4" key="1">
    <citation type="journal article" date="2012" name="J. Bacteriol.">
        <title>Genome Sequence of Radiation-Resistant Modestobacter marinus Strain BC501, a Representative Actinobacterium That Thrives on Calcareous Stone Surfaces.</title>
        <authorList>
            <person name="Normand P."/>
            <person name="Gury J."/>
            <person name="Pujic P."/>
            <person name="Chouaia B."/>
            <person name="Crotti E."/>
            <person name="Brusetti L."/>
            <person name="Daffonchio D."/>
            <person name="Vacherie B."/>
            <person name="Barbe V."/>
            <person name="Medigue C."/>
            <person name="Calteau A."/>
            <person name="Ghodhbane-Gtari F."/>
            <person name="Essoussi I."/>
            <person name="Nouioui I."/>
            <person name="Abbassi-Ghozzi I."/>
            <person name="Gtari M."/>
        </authorList>
    </citation>
    <scope>NUCLEOTIDE SEQUENCE [LARGE SCALE GENOMIC DNA]</scope>
    <source>
        <strain evidence="4">BC 501</strain>
    </source>
</reference>
<dbReference type="eggNOG" id="COG4299">
    <property type="taxonomic scope" value="Bacteria"/>
</dbReference>
<accession>I4F4U7</accession>
<sequence length="327" mass="34005">MRRLHGVDVLRGLAVVGMLVVDNRGNASIATQWHHAAWDGLHVADVVFPAFLLVAGVSMPFSRRADRPRAVLLRVLRLTVLGWLVVTAKYGPGTVGAGVLGHIAGAYLLCWALLRLPRSVQPLVAGGVLAGLTVLTGAGGADPEHSWARSLDEAIGLPFSAEAPHAFLGSAVTVYLGVLAGRALQSGTGRAVLRQLAAGGVLLLAAGLALAPLAPVNKRLWSPSFVLVTGGLAVLALAALHWLVDQRALRRPLQPVEALGRNAIVAFVLSEVLFRAVLSTTVQPVVDRWVSSVAGVTVSAWAYPAVSVAVIGAVCAGLARRGVVVRV</sequence>
<dbReference type="Pfam" id="PF07786">
    <property type="entry name" value="HGSNAT_cat"/>
    <property type="match status" value="1"/>
</dbReference>
<feature type="transmembrane region" description="Helical" evidence="1">
    <location>
        <begin position="298"/>
        <end position="319"/>
    </location>
</feature>
<keyword evidence="1" id="KW-0472">Membrane</keyword>
<feature type="transmembrane region" description="Helical" evidence="1">
    <location>
        <begin position="220"/>
        <end position="244"/>
    </location>
</feature>
<keyword evidence="4" id="KW-1185">Reference proteome</keyword>
<dbReference type="STRING" id="477641.MODMU_5285"/>
<dbReference type="HOGENOM" id="CLU_029171_4_0_11"/>
<protein>
    <recommendedName>
        <fullName evidence="2">Heparan-alpha-glucosaminide N-acetyltransferase catalytic domain-containing protein</fullName>
    </recommendedName>
</protein>
<feature type="transmembrane region" description="Helical" evidence="1">
    <location>
        <begin position="41"/>
        <end position="59"/>
    </location>
</feature>
<proteinExistence type="predicted"/>
<feature type="transmembrane region" description="Helical" evidence="1">
    <location>
        <begin position="71"/>
        <end position="88"/>
    </location>
</feature>
<dbReference type="KEGG" id="mmar:MODMU_5285"/>
<evidence type="ECO:0000313" key="3">
    <source>
        <dbReference type="EMBL" id="CCH90660.1"/>
    </source>
</evidence>
<dbReference type="Proteomes" id="UP000006461">
    <property type="component" value="Chromosome"/>
</dbReference>
<feature type="transmembrane region" description="Helical" evidence="1">
    <location>
        <begin position="94"/>
        <end position="114"/>
    </location>
</feature>
<dbReference type="EMBL" id="FO203431">
    <property type="protein sequence ID" value="CCH90660.1"/>
    <property type="molecule type" value="Genomic_DNA"/>
</dbReference>
<name>I4F4U7_MODI5</name>
<feature type="transmembrane region" description="Helical" evidence="1">
    <location>
        <begin position="166"/>
        <end position="184"/>
    </location>
</feature>
<dbReference type="PANTHER" id="PTHR31061">
    <property type="entry name" value="LD22376P"/>
    <property type="match status" value="1"/>
</dbReference>
<evidence type="ECO:0000313" key="4">
    <source>
        <dbReference type="Proteomes" id="UP000006461"/>
    </source>
</evidence>
<dbReference type="InterPro" id="IPR012429">
    <property type="entry name" value="HGSNAT_cat"/>
</dbReference>
<dbReference type="PATRIC" id="fig|477641.3.peg.4971"/>
<feature type="transmembrane region" description="Helical" evidence="1">
    <location>
        <begin position="123"/>
        <end position="141"/>
    </location>
</feature>
<keyword evidence="1" id="KW-1133">Transmembrane helix</keyword>
<feature type="transmembrane region" description="Helical" evidence="1">
    <location>
        <begin position="264"/>
        <end position="286"/>
    </location>
</feature>
<feature type="domain" description="Heparan-alpha-glucosaminide N-acetyltransferase catalytic" evidence="2">
    <location>
        <begin position="3"/>
        <end position="132"/>
    </location>
</feature>
<feature type="transmembrane region" description="Helical" evidence="1">
    <location>
        <begin position="196"/>
        <end position="214"/>
    </location>
</feature>
<evidence type="ECO:0000259" key="2">
    <source>
        <dbReference type="Pfam" id="PF07786"/>
    </source>
</evidence>
<dbReference type="AlphaFoldDB" id="I4F4U7"/>
<keyword evidence="1" id="KW-0812">Transmembrane</keyword>